<dbReference type="InterPro" id="IPR036907">
    <property type="entry name" value="5'-Nucleotdase_C_sf"/>
</dbReference>
<name>A0A380C8X1_9GAMM</name>
<dbReference type="GO" id="GO:0008253">
    <property type="term" value="F:5'-nucleotidase activity"/>
    <property type="evidence" value="ECO:0007669"/>
    <property type="project" value="UniProtKB-EC"/>
</dbReference>
<keyword evidence="2" id="KW-0547">Nucleotide-binding</keyword>
<dbReference type="InterPro" id="IPR004843">
    <property type="entry name" value="Calcineurin-like_PHP"/>
</dbReference>
<dbReference type="PANTHER" id="PTHR11575">
    <property type="entry name" value="5'-NUCLEOTIDASE-RELATED"/>
    <property type="match status" value="1"/>
</dbReference>
<evidence type="ECO:0000256" key="2">
    <source>
        <dbReference type="RuleBase" id="RU362119"/>
    </source>
</evidence>
<gene>
    <name evidence="5" type="ORF">NCTC10738_04553</name>
</gene>
<proteinExistence type="inferred from homology"/>
<dbReference type="GO" id="GO:0000166">
    <property type="term" value="F:nucleotide binding"/>
    <property type="evidence" value="ECO:0007669"/>
    <property type="project" value="UniProtKB-KW"/>
</dbReference>
<dbReference type="Pfam" id="PF00149">
    <property type="entry name" value="Metallophos"/>
    <property type="match status" value="1"/>
</dbReference>
<dbReference type="SUPFAM" id="SSF55816">
    <property type="entry name" value="5'-nucleotidase (syn. UDP-sugar hydrolase), C-terminal domain"/>
    <property type="match status" value="1"/>
</dbReference>
<dbReference type="SUPFAM" id="SSF56300">
    <property type="entry name" value="Metallo-dependent phosphatases"/>
    <property type="match status" value="1"/>
</dbReference>
<dbReference type="EMBL" id="UGYO01000002">
    <property type="protein sequence ID" value="SUJ14402.1"/>
    <property type="molecule type" value="Genomic_DNA"/>
</dbReference>
<reference evidence="5 6" key="1">
    <citation type="submission" date="2018-06" db="EMBL/GenBank/DDBJ databases">
        <authorList>
            <consortium name="Pathogen Informatics"/>
            <person name="Doyle S."/>
        </authorList>
    </citation>
    <scope>NUCLEOTIDE SEQUENCE [LARGE SCALE GENOMIC DNA]</scope>
    <source>
        <strain evidence="5 6">NCTC10738</strain>
    </source>
</reference>
<dbReference type="Gene3D" id="3.60.21.10">
    <property type="match status" value="1"/>
</dbReference>
<dbReference type="GO" id="GO:0030288">
    <property type="term" value="C:outer membrane-bounded periplasmic space"/>
    <property type="evidence" value="ECO:0007669"/>
    <property type="project" value="TreeGrafter"/>
</dbReference>
<evidence type="ECO:0000256" key="1">
    <source>
        <dbReference type="ARBA" id="ARBA00022729"/>
    </source>
</evidence>
<organism evidence="5 6">
    <name type="scientific">Shewanella algae</name>
    <dbReference type="NCBI Taxonomy" id="38313"/>
    <lineage>
        <taxon>Bacteria</taxon>
        <taxon>Pseudomonadati</taxon>
        <taxon>Pseudomonadota</taxon>
        <taxon>Gammaproteobacteria</taxon>
        <taxon>Alteromonadales</taxon>
        <taxon>Shewanellaceae</taxon>
        <taxon>Shewanella</taxon>
    </lineage>
</organism>
<dbReference type="InterPro" id="IPR006179">
    <property type="entry name" value="5_nucleotidase/apyrase"/>
</dbReference>
<dbReference type="AlphaFoldDB" id="A0A380C8X1"/>
<keyword evidence="2 5" id="KW-0378">Hydrolase</keyword>
<sequence>MHTDYVLRLAHLNDTHSHLDPSRVQFKIDSQGREFDLHSHSGGYARISAQVKAARDAAQAQNQPFILLHGGDCFQGTLYYSQFKGRANAKLLKMLAPDAMVIGNHDIDDGNALLAGFIKEVGFPVLAANMDLSGEAEDKPGRLRGLVNLYDLDTASGIGRSLIKPFHDKQLAIVGITLDQMKAIARPDPDTEFADAFATTRKTVEALRAKGIVHIIVLSHLGLEQDRLLAETIPGISLIVGGHTHTLMGDFRGFGLPCLPYGESVNGVPILHAGKHAETLGLAEIQFDDAGRVTRLEGSNLFMLDSQFLLSGPQAATEADYQAAKAILEQHPGIHWDDNDEAMEQVIANEFRPAISSMENQVLALVPKALVHTRLPSRTLPHGSEIAPWVSRSMFLESRAKDQRVDFALHNAGGVRQSVPQGQLTKADVLGRLLPFELPLVKYEIAGEHLYQALESAINAATNNGVRGTGAGSFPYTYGLRYFYDGRKEQGERLLRLELLRANGLWQALAPEQHYIGVSTCYTTAGKEGYEPLLQARWQESMPSLTLPGAFINFLKKAPKLDELLLPHVHYTSHRAEAAGE</sequence>
<comment type="similarity">
    <text evidence="2">Belongs to the 5'-nucleotidase family.</text>
</comment>
<feature type="domain" description="5'-Nucleotidase C-terminal" evidence="4">
    <location>
        <begin position="384"/>
        <end position="531"/>
    </location>
</feature>
<dbReference type="Pfam" id="PF02872">
    <property type="entry name" value="5_nucleotid_C"/>
    <property type="match status" value="1"/>
</dbReference>
<dbReference type="PANTHER" id="PTHR11575:SF24">
    <property type="entry name" value="5'-NUCLEOTIDASE"/>
    <property type="match status" value="1"/>
</dbReference>
<dbReference type="EC" id="3.1.3.5" evidence="5"/>
<accession>A0A380C8X1</accession>
<dbReference type="Proteomes" id="UP000254069">
    <property type="component" value="Unassembled WGS sequence"/>
</dbReference>
<dbReference type="GO" id="GO:0009166">
    <property type="term" value="P:nucleotide catabolic process"/>
    <property type="evidence" value="ECO:0007669"/>
    <property type="project" value="InterPro"/>
</dbReference>
<dbReference type="InterPro" id="IPR008334">
    <property type="entry name" value="5'-Nucleotdase_C"/>
</dbReference>
<dbReference type="GO" id="GO:0008768">
    <property type="term" value="F:UDP-sugar diphosphatase activity"/>
    <property type="evidence" value="ECO:0007669"/>
    <property type="project" value="TreeGrafter"/>
</dbReference>
<feature type="domain" description="Calcineurin-like phosphoesterase" evidence="3">
    <location>
        <begin position="7"/>
        <end position="246"/>
    </location>
</feature>
<keyword evidence="1" id="KW-0732">Signal</keyword>
<dbReference type="PRINTS" id="PR01607">
    <property type="entry name" value="APYRASEFAMLY"/>
</dbReference>
<evidence type="ECO:0000313" key="5">
    <source>
        <dbReference type="EMBL" id="SUJ14402.1"/>
    </source>
</evidence>
<evidence type="ECO:0000313" key="6">
    <source>
        <dbReference type="Proteomes" id="UP000254069"/>
    </source>
</evidence>
<dbReference type="Gene3D" id="3.90.780.10">
    <property type="entry name" value="5'-Nucleotidase, C-terminal domain"/>
    <property type="match status" value="1"/>
</dbReference>
<dbReference type="InterPro" id="IPR029052">
    <property type="entry name" value="Metallo-depent_PP-like"/>
</dbReference>
<evidence type="ECO:0000259" key="3">
    <source>
        <dbReference type="Pfam" id="PF00149"/>
    </source>
</evidence>
<dbReference type="RefSeq" id="WP_115390606.1">
    <property type="nucleotide sequence ID" value="NZ_JADZHC010000039.1"/>
</dbReference>
<evidence type="ECO:0000259" key="4">
    <source>
        <dbReference type="Pfam" id="PF02872"/>
    </source>
</evidence>
<protein>
    <submittedName>
        <fullName evidence="5">Probable 5'-nucleotidase</fullName>
        <ecNumber evidence="5">3.1.3.5</ecNumber>
    </submittedName>
</protein>
<keyword evidence="6" id="KW-1185">Reference proteome</keyword>